<evidence type="ECO:0000256" key="4">
    <source>
        <dbReference type="ARBA" id="ARBA00023180"/>
    </source>
</evidence>
<dbReference type="Proteomes" id="UP000283841">
    <property type="component" value="Unassembled WGS sequence"/>
</dbReference>
<dbReference type="InterPro" id="IPR011042">
    <property type="entry name" value="6-blade_b-propeller_TolB-like"/>
</dbReference>
<feature type="binding site" evidence="5">
    <location>
        <position position="129"/>
    </location>
    <ligand>
        <name>Ca(2+)</name>
        <dbReference type="ChEBI" id="CHEBI:29108"/>
        <label>1</label>
        <note>catalytic</note>
    </ligand>
</feature>
<feature type="binding site" evidence="5">
    <location>
        <position position="293"/>
    </location>
    <ligand>
        <name>Ca(2+)</name>
        <dbReference type="ChEBI" id="CHEBI:29108"/>
        <label>1</label>
        <note>catalytic</note>
    </ligand>
</feature>
<proteinExistence type="inferred from homology"/>
<dbReference type="Gene3D" id="2.120.10.30">
    <property type="entry name" value="TolB, C-terminal domain"/>
    <property type="match status" value="1"/>
</dbReference>
<dbReference type="AlphaFoldDB" id="A0A443I0N7"/>
<comment type="cofactor">
    <cofactor evidence="5">
        <name>Ca(2+)</name>
        <dbReference type="ChEBI" id="CHEBI:29108"/>
    </cofactor>
    <text evidence="5">Binds 2 calcium ions per subunit.</text>
</comment>
<evidence type="ECO:0000256" key="6">
    <source>
        <dbReference type="PIRSR" id="PIRSR602640-4"/>
    </source>
</evidence>
<dbReference type="Pfam" id="PF01731">
    <property type="entry name" value="Arylesterase"/>
    <property type="match status" value="1"/>
</dbReference>
<evidence type="ECO:0000313" key="8">
    <source>
        <dbReference type="Proteomes" id="UP000283841"/>
    </source>
</evidence>
<evidence type="ECO:0000256" key="3">
    <source>
        <dbReference type="ARBA" id="ARBA00023157"/>
    </source>
</evidence>
<dbReference type="SUPFAM" id="SSF63829">
    <property type="entry name" value="Calcium-dependent phosphotriesterase"/>
    <property type="match status" value="1"/>
</dbReference>
<comment type="similarity">
    <text evidence="1">Belongs to the paraoxonase family.</text>
</comment>
<reference evidence="7 8" key="1">
    <citation type="journal article" date="2018" name="Front. Microbiol.">
        <title>Genomic and genetic insights into a cosmopolitan fungus, Paecilomyces variotii (Eurotiales).</title>
        <authorList>
            <person name="Urquhart A.S."/>
            <person name="Mondo S.J."/>
            <person name="Makela M.R."/>
            <person name="Hane J.K."/>
            <person name="Wiebenga A."/>
            <person name="He G."/>
            <person name="Mihaltcheva S."/>
            <person name="Pangilinan J."/>
            <person name="Lipzen A."/>
            <person name="Barry K."/>
            <person name="de Vries R.P."/>
            <person name="Grigoriev I.V."/>
            <person name="Idnurm A."/>
        </authorList>
    </citation>
    <scope>NUCLEOTIDE SEQUENCE [LARGE SCALE GENOMIC DNA]</scope>
    <source>
        <strain evidence="7 8">CBS 101075</strain>
    </source>
</reference>
<comment type="PTM">
    <text evidence="6">Glycosylated.</text>
</comment>
<dbReference type="VEuPathDB" id="FungiDB:C8Q69DRAFT_143124"/>
<keyword evidence="4 6" id="KW-0325">Glycoprotein</keyword>
<feature type="binding site" evidence="5">
    <location>
        <position position="62"/>
    </location>
    <ligand>
        <name>Ca(2+)</name>
        <dbReference type="ChEBI" id="CHEBI:29108"/>
        <label>1</label>
        <note>catalytic</note>
    </ligand>
</feature>
<dbReference type="PANTHER" id="PTHR11799:SF30">
    <property type="entry name" value="SERUM PARAOXONASE_ARYLESTERASE 2"/>
    <property type="match status" value="1"/>
</dbReference>
<evidence type="ECO:0000256" key="1">
    <source>
        <dbReference type="ARBA" id="ARBA00008595"/>
    </source>
</evidence>
<keyword evidence="2" id="KW-0378">Hydrolase</keyword>
<keyword evidence="3" id="KW-1015">Disulfide bond</keyword>
<dbReference type="PANTHER" id="PTHR11799">
    <property type="entry name" value="PARAOXONASE"/>
    <property type="match status" value="1"/>
</dbReference>
<evidence type="ECO:0000313" key="7">
    <source>
        <dbReference type="EMBL" id="RWQ97619.1"/>
    </source>
</evidence>
<dbReference type="RefSeq" id="XP_028487264.1">
    <property type="nucleotide sequence ID" value="XM_028625452.1"/>
</dbReference>
<feature type="binding site" evidence="5">
    <location>
        <position position="183"/>
    </location>
    <ligand>
        <name>Ca(2+)</name>
        <dbReference type="ChEBI" id="CHEBI:29108"/>
        <label>1</label>
        <note>catalytic</note>
    </ligand>
</feature>
<feature type="binding site" evidence="5">
    <location>
        <position position="294"/>
    </location>
    <ligand>
        <name>Ca(2+)</name>
        <dbReference type="ChEBI" id="CHEBI:29108"/>
        <label>1</label>
        <note>catalytic</note>
    </ligand>
</feature>
<keyword evidence="5" id="KW-0479">Metal-binding</keyword>
<comment type="caution">
    <text evidence="7">The sequence shown here is derived from an EMBL/GenBank/DDBJ whole genome shotgun (WGS) entry which is preliminary data.</text>
</comment>
<dbReference type="GeneID" id="39594729"/>
<protein>
    <submittedName>
        <fullName evidence="7">Serum paraoxonase/arylesterase</fullName>
    </submittedName>
</protein>
<dbReference type="InterPro" id="IPR002640">
    <property type="entry name" value="Arylesterase"/>
</dbReference>
<dbReference type="GO" id="GO:0004064">
    <property type="term" value="F:arylesterase activity"/>
    <property type="evidence" value="ECO:0007669"/>
    <property type="project" value="InterPro"/>
</dbReference>
<keyword evidence="8" id="KW-1185">Reference proteome</keyword>
<sequence length="421" mass="46376">MALPPLDFKLLATLAAVSGSALFLSRTALPFLIVPSLPTLWLPFRKGKAEVLFKEIIKYSEDIILDPEYGIAIISSDGNRPKWNTVMGPHIDPNPKGSLHIYSYASDRTIRKVHLVGFPEDADFHPLGINYFRASHGDRTRLFVVNHERTGCKVAVFDIDYDKAEAQYITSISDGGNNILSPNALAPISYTSFYVTNDHYFVKRRNPLLNTLETAFAVPLGWVTLVDFSGEQPVFKTAARGIAFANGIVITPTGKEVAVASTSASCIYIYERDPATNELSLEPERVQVNFHPDNLSFNETLDVKDPSVFDEDGKFLRGLIAGGAPSAKKIFEMARNPEKCRAPSIVAEIRRGNGKDPAPFAAGPSGRRNKYRALTLYQSNGEHFPTSTTGDMDSKKGRLLVSGLYAHGILEISWDPNEPLD</sequence>
<evidence type="ECO:0000256" key="2">
    <source>
        <dbReference type="ARBA" id="ARBA00022801"/>
    </source>
</evidence>
<dbReference type="GO" id="GO:0046872">
    <property type="term" value="F:metal ion binding"/>
    <property type="evidence" value="ECO:0007669"/>
    <property type="project" value="UniProtKB-KW"/>
</dbReference>
<dbReference type="InterPro" id="IPR051288">
    <property type="entry name" value="Serum_paraoxonase/arylesterase"/>
</dbReference>
<gene>
    <name evidence="7" type="ORF">C8Q69DRAFT_143124</name>
</gene>
<accession>A0A443I0N7</accession>
<evidence type="ECO:0000256" key="5">
    <source>
        <dbReference type="PIRSR" id="PIRSR602640-2"/>
    </source>
</evidence>
<name>A0A443I0N7_BYSSP</name>
<feature type="binding site" evidence="5">
    <location>
        <position position="246"/>
    </location>
    <ligand>
        <name>Ca(2+)</name>
        <dbReference type="ChEBI" id="CHEBI:29108"/>
        <label>1</label>
        <note>catalytic</note>
    </ligand>
</feature>
<dbReference type="EMBL" id="RCNU01000002">
    <property type="protein sequence ID" value="RWQ97619.1"/>
    <property type="molecule type" value="Genomic_DNA"/>
</dbReference>
<feature type="glycosylation site" description="N-linked (GlcNAc...) asparagine" evidence="6">
    <location>
        <position position="294"/>
    </location>
</feature>
<organism evidence="7 8">
    <name type="scientific">Byssochlamys spectabilis</name>
    <name type="common">Paecilomyces variotii</name>
    <dbReference type="NCBI Taxonomy" id="264951"/>
    <lineage>
        <taxon>Eukaryota</taxon>
        <taxon>Fungi</taxon>
        <taxon>Dikarya</taxon>
        <taxon>Ascomycota</taxon>
        <taxon>Pezizomycotina</taxon>
        <taxon>Eurotiomycetes</taxon>
        <taxon>Eurotiomycetidae</taxon>
        <taxon>Eurotiales</taxon>
        <taxon>Thermoascaceae</taxon>
        <taxon>Paecilomyces</taxon>
    </lineage>
</organism>
<keyword evidence="5" id="KW-0106">Calcium</keyword>